<organism evidence="3 4">
    <name type="scientific">Labeo rohita</name>
    <name type="common">Indian major carp</name>
    <name type="synonym">Cyprinus rohita</name>
    <dbReference type="NCBI Taxonomy" id="84645"/>
    <lineage>
        <taxon>Eukaryota</taxon>
        <taxon>Metazoa</taxon>
        <taxon>Chordata</taxon>
        <taxon>Craniata</taxon>
        <taxon>Vertebrata</taxon>
        <taxon>Euteleostomi</taxon>
        <taxon>Actinopterygii</taxon>
        <taxon>Neopterygii</taxon>
        <taxon>Teleostei</taxon>
        <taxon>Ostariophysi</taxon>
        <taxon>Cypriniformes</taxon>
        <taxon>Cyprinidae</taxon>
        <taxon>Labeoninae</taxon>
        <taxon>Labeonini</taxon>
        <taxon>Labeo</taxon>
    </lineage>
</organism>
<protein>
    <submittedName>
        <fullName evidence="3">Chromatin-remodeling ATPase INO80</fullName>
    </submittedName>
</protein>
<comment type="caution">
    <text evidence="3">The sequence shown here is derived from an EMBL/GenBank/DDBJ whole genome shotgun (WGS) entry which is preliminary data.</text>
</comment>
<feature type="domain" description="Sleeping Beauty transposase HTH" evidence="2">
    <location>
        <begin position="658"/>
        <end position="709"/>
    </location>
</feature>
<dbReference type="Pfam" id="PF25787">
    <property type="entry name" value="HTH_SB"/>
    <property type="match status" value="1"/>
</dbReference>
<feature type="compositionally biased region" description="Pro residues" evidence="1">
    <location>
        <begin position="281"/>
        <end position="305"/>
    </location>
</feature>
<evidence type="ECO:0000256" key="1">
    <source>
        <dbReference type="SAM" id="MobiDB-lite"/>
    </source>
</evidence>
<feature type="compositionally biased region" description="Low complexity" evidence="1">
    <location>
        <begin position="270"/>
        <end position="280"/>
    </location>
</feature>
<feature type="compositionally biased region" description="Basic and acidic residues" evidence="1">
    <location>
        <begin position="187"/>
        <end position="205"/>
    </location>
</feature>
<name>A0ABQ8MV14_LABRO</name>
<reference evidence="3 4" key="1">
    <citation type="submission" date="2022-01" db="EMBL/GenBank/DDBJ databases">
        <title>A high-quality chromosome-level genome assembly of rohu carp, Labeo rohita.</title>
        <authorList>
            <person name="Arick M.A. II"/>
            <person name="Hsu C.-Y."/>
            <person name="Magbanua Z."/>
            <person name="Pechanova O."/>
            <person name="Grover C."/>
            <person name="Miller E."/>
            <person name="Thrash A."/>
            <person name="Ezzel L."/>
            <person name="Alam S."/>
            <person name="Benzie J."/>
            <person name="Hamilton M."/>
            <person name="Karsi A."/>
            <person name="Lawrence M.L."/>
            <person name="Peterson D.G."/>
        </authorList>
    </citation>
    <scope>NUCLEOTIDE SEQUENCE [LARGE SCALE GENOMIC DNA]</scope>
    <source>
        <strain evidence="4">BAU-BD-2019</strain>
        <tissue evidence="3">Blood</tissue>
    </source>
</reference>
<feature type="region of interest" description="Disordered" evidence="1">
    <location>
        <begin position="116"/>
        <end position="149"/>
    </location>
</feature>
<feature type="compositionally biased region" description="Acidic residues" evidence="1">
    <location>
        <begin position="135"/>
        <end position="145"/>
    </location>
</feature>
<dbReference type="Proteomes" id="UP000830375">
    <property type="component" value="Unassembled WGS sequence"/>
</dbReference>
<evidence type="ECO:0000313" key="3">
    <source>
        <dbReference type="EMBL" id="KAI2666664.1"/>
    </source>
</evidence>
<dbReference type="InterPro" id="IPR057667">
    <property type="entry name" value="HTH_SB"/>
</dbReference>
<feature type="compositionally biased region" description="Pro residues" evidence="1">
    <location>
        <begin position="249"/>
        <end position="269"/>
    </location>
</feature>
<dbReference type="Gene3D" id="1.10.10.10">
    <property type="entry name" value="Winged helix-like DNA-binding domain superfamily/Winged helix DNA-binding domain"/>
    <property type="match status" value="1"/>
</dbReference>
<dbReference type="EMBL" id="JACTAM010000003">
    <property type="protein sequence ID" value="KAI2666664.1"/>
    <property type="molecule type" value="Genomic_DNA"/>
</dbReference>
<evidence type="ECO:0000313" key="4">
    <source>
        <dbReference type="Proteomes" id="UP000830375"/>
    </source>
</evidence>
<sequence length="739" mass="80362">MRSDLWGEEDRRLRRRCFSTAEHSSSFGEKHSASFYFSYQFMCHKFRMLFKFQGSDVCLMEGFRCGLDDDLHFVMPHGDPCWTLQNYINLALWMSGSTFTLGEAEEDSDLVQPHLTDVSQQDPEPSPPPPRLVEPEPEPTADGEPEPIATELSPLGVTALENAMEPEPIKSDQVREPATMPATGDVPVEHEGAEDSTAHCTAEGERSLELGLLEIELDLTNFTEDSHPRYSPSAHHQCGPSASWLEDPSSPPPASESCAPPWPFDPAAPPRLSAPSSPSSPIGPPAPPGSIIPPAPPWSVVPPSPLDSTPLAAPRRSVPPAPLGSSLPPALPQSAVAPAPLRPSGSPPLPRSPEPWAPPWPFGSSVSPWIFGSPSPPAPPPSVGPLESSAIPPPWLLPRSTPPWTTIVAAIWVSPGSSCSGFLLSPPWLNPLSSPPWTLFVVLLLGVRPPPEPPPTLNFLLPAHIHSFVLFVLRRESDTTVTTPQSLRSYSCLRPCSGIETVAFGLFTAPSGVVVYTHCQHLPGLMAKTYLGAQEVKKEEDKTRGLQSKRCEILRHDRQAGLGVHSLTCVLKSGKGEKQQTESRKAFVLRSWGVRVFVSTPFVATLCPRTELSSMSDFYPTVKALLRHESVDFQSPGLSGHDLERLSHSPCQSTNQAMRSKELSVDLTDRIVSRHRSGEMYRKISAVLKVPICTVASIICKRKKFGTTRTLSRVGCLAKLSQACMVEWPDGSHFSGKGT</sequence>
<feature type="compositionally biased region" description="Pro residues" evidence="1">
    <location>
        <begin position="345"/>
        <end position="356"/>
    </location>
</feature>
<feature type="region of interest" description="Disordered" evidence="1">
    <location>
        <begin position="166"/>
        <end position="205"/>
    </location>
</feature>
<dbReference type="InterPro" id="IPR036388">
    <property type="entry name" value="WH-like_DNA-bd_sf"/>
</dbReference>
<gene>
    <name evidence="3" type="ORF">H4Q32_010579</name>
</gene>
<feature type="compositionally biased region" description="Low complexity" evidence="1">
    <location>
        <begin position="323"/>
        <end position="344"/>
    </location>
</feature>
<proteinExistence type="predicted"/>
<evidence type="ECO:0000259" key="2">
    <source>
        <dbReference type="Pfam" id="PF25787"/>
    </source>
</evidence>
<keyword evidence="4" id="KW-1185">Reference proteome</keyword>
<feature type="region of interest" description="Disordered" evidence="1">
    <location>
        <begin position="223"/>
        <end position="356"/>
    </location>
</feature>
<accession>A0ABQ8MV14</accession>